<name>A0A344LVN3_9FLAO</name>
<reference evidence="1 2" key="1">
    <citation type="submission" date="2018-06" db="EMBL/GenBank/DDBJ databases">
        <title>Genome sequencing of Flavobacterium.</title>
        <authorList>
            <person name="Baek M.-G."/>
            <person name="Yi H."/>
        </authorList>
    </citation>
    <scope>NUCLEOTIDE SEQUENCE [LARGE SCALE GENOMIC DNA]</scope>
    <source>
        <strain evidence="1 2">HYN0086</strain>
    </source>
</reference>
<organism evidence="1 2">
    <name type="scientific">Flavobacterium fluviale</name>
    <dbReference type="NCBI Taxonomy" id="2249356"/>
    <lineage>
        <taxon>Bacteria</taxon>
        <taxon>Pseudomonadati</taxon>
        <taxon>Bacteroidota</taxon>
        <taxon>Flavobacteriia</taxon>
        <taxon>Flavobacteriales</taxon>
        <taxon>Flavobacteriaceae</taxon>
        <taxon>Flavobacterium</taxon>
    </lineage>
</organism>
<dbReference type="EMBL" id="CP030261">
    <property type="protein sequence ID" value="AXB57975.1"/>
    <property type="molecule type" value="Genomic_DNA"/>
</dbReference>
<gene>
    <name evidence="1" type="ORF">HYN86_15800</name>
</gene>
<keyword evidence="2" id="KW-1185">Reference proteome</keyword>
<evidence type="ECO:0000313" key="2">
    <source>
        <dbReference type="Proteomes" id="UP000251561"/>
    </source>
</evidence>
<proteinExistence type="predicted"/>
<protein>
    <submittedName>
        <fullName evidence="1">Uncharacterized protein</fullName>
    </submittedName>
</protein>
<accession>A0A344LVN3</accession>
<dbReference type="Proteomes" id="UP000251561">
    <property type="component" value="Chromosome"/>
</dbReference>
<dbReference type="KEGG" id="ffl:HYN86_15800"/>
<evidence type="ECO:0000313" key="1">
    <source>
        <dbReference type="EMBL" id="AXB57975.1"/>
    </source>
</evidence>
<sequence length="63" mass="7544">MSDQISIFILQSYIKILFQVFKFHVSGLKFNRRGRRGFRKGRKVIIKLCELFALVEIKLRKKT</sequence>
<dbReference type="AlphaFoldDB" id="A0A344LVN3"/>